<dbReference type="Gene3D" id="3.10.180.10">
    <property type="entry name" value="2,3-Dihydroxybiphenyl 1,2-Dioxygenase, domain 1"/>
    <property type="match status" value="1"/>
</dbReference>
<protein>
    <submittedName>
        <fullName evidence="2">Glyoxalase-like domain-containing protein</fullName>
    </submittedName>
</protein>
<feature type="domain" description="Glyoxalase-like" evidence="1">
    <location>
        <begin position="4"/>
        <end position="173"/>
    </location>
</feature>
<keyword evidence="3" id="KW-1185">Reference proteome</keyword>
<organism evidence="2 3">
    <name type="scientific">Cognatiyoonia sediminum</name>
    <dbReference type="NCBI Taxonomy" id="1508389"/>
    <lineage>
        <taxon>Bacteria</taxon>
        <taxon>Pseudomonadati</taxon>
        <taxon>Pseudomonadota</taxon>
        <taxon>Alphaproteobacteria</taxon>
        <taxon>Rhodobacterales</taxon>
        <taxon>Paracoccaceae</taxon>
        <taxon>Cognatiyoonia</taxon>
    </lineage>
</organism>
<accession>A0A1M5N6L0</accession>
<evidence type="ECO:0000313" key="2">
    <source>
        <dbReference type="EMBL" id="SHG85097.1"/>
    </source>
</evidence>
<dbReference type="InterPro" id="IPR025870">
    <property type="entry name" value="Glyoxalase-like_dom"/>
</dbReference>
<name>A0A1M5N6L0_9RHOB</name>
<dbReference type="OrthoDB" id="8451710at2"/>
<dbReference type="STRING" id="1508389.SAMN05444003_1212"/>
<dbReference type="EMBL" id="FQXB01000001">
    <property type="protein sequence ID" value="SHG85097.1"/>
    <property type="molecule type" value="Genomic_DNA"/>
</dbReference>
<sequence length="203" mass="22219">MLHLDHIAVVAENLEDGRRWVEGILGVPLQQGGKHDRFGTHNYLLGLGPDLYFEVIAKDPNAAPTGRPTWFGLDHFRGAPRLGNWICSADDYDAALDSAPKTVGPALSLSRDDITWQLTAPDDGNLPFDGAFPSLIRWGEGVVPPPAKLPDQGVRLTKWEVHHPKASDIAKQVTMVDDRVVWVDGPQGFRAEFDTPAGTKVLT</sequence>
<proteinExistence type="predicted"/>
<dbReference type="Pfam" id="PF13468">
    <property type="entry name" value="Glyoxalase_3"/>
    <property type="match status" value="1"/>
</dbReference>
<evidence type="ECO:0000259" key="1">
    <source>
        <dbReference type="Pfam" id="PF13468"/>
    </source>
</evidence>
<dbReference type="AlphaFoldDB" id="A0A1M5N6L0"/>
<reference evidence="2 3" key="1">
    <citation type="submission" date="2016-11" db="EMBL/GenBank/DDBJ databases">
        <authorList>
            <person name="Jaros S."/>
            <person name="Januszkiewicz K."/>
            <person name="Wedrychowicz H."/>
        </authorList>
    </citation>
    <scope>NUCLEOTIDE SEQUENCE [LARGE SCALE GENOMIC DNA]</scope>
    <source>
        <strain evidence="2 3">DSM 28715</strain>
    </source>
</reference>
<gene>
    <name evidence="2" type="ORF">SAMN05444003_1212</name>
</gene>
<dbReference type="Proteomes" id="UP000184074">
    <property type="component" value="Unassembled WGS sequence"/>
</dbReference>
<dbReference type="RefSeq" id="WP_072899925.1">
    <property type="nucleotide sequence ID" value="NZ_FQXB01000001.1"/>
</dbReference>
<evidence type="ECO:0000313" key="3">
    <source>
        <dbReference type="Proteomes" id="UP000184074"/>
    </source>
</evidence>
<dbReference type="InterPro" id="IPR029068">
    <property type="entry name" value="Glyas_Bleomycin-R_OHBP_Dase"/>
</dbReference>